<name>A0A093UYJ4_TALMA</name>
<organism evidence="2">
    <name type="scientific">Talaromyces marneffei PM1</name>
    <dbReference type="NCBI Taxonomy" id="1077442"/>
    <lineage>
        <taxon>Eukaryota</taxon>
        <taxon>Fungi</taxon>
        <taxon>Dikarya</taxon>
        <taxon>Ascomycota</taxon>
        <taxon>Pezizomycotina</taxon>
        <taxon>Eurotiomycetes</taxon>
        <taxon>Eurotiomycetidae</taxon>
        <taxon>Eurotiales</taxon>
        <taxon>Trichocomaceae</taxon>
        <taxon>Talaromyces</taxon>
        <taxon>Talaromyces sect. Talaromyces</taxon>
    </lineage>
</organism>
<feature type="signal peptide" evidence="1">
    <location>
        <begin position="1"/>
        <end position="21"/>
    </location>
</feature>
<accession>A0A093UYJ4</accession>
<proteinExistence type="predicted"/>
<evidence type="ECO:0008006" key="3">
    <source>
        <dbReference type="Google" id="ProtNLM"/>
    </source>
</evidence>
<gene>
    <name evidence="2" type="ORF">GQ26_0400070</name>
</gene>
<dbReference type="AlphaFoldDB" id="A0A093UYJ4"/>
<sequence>MFFNKAKFCIAGALLGLSATAFPLDAKGESWEAPHGPKAIYFLSNEDANSVVAIPIGLDGTLYGGATIATGGKGGTSVTATGALNAPDTLSSQSALTVVGDYLFAVNAGSSTLSMMKISKEDPTDLRLLGEPVALPGQFPVTVAASSKYGLVCVGTTGARAGISCGSYTRKGLGDMITLTTFALNQTTPPSGPFNGVAQTFFSEDETRLITTVKGEPANNNTGFVSVVSTKDFYSYSGTHDIRSSPHGTAVLFGSTAIPGTSNIFVTDPSFGAAILDIDLRTDEVSLVYKQTIEGQGATCWAAYSKKRGSVFVADVIVNRIVEMSALDAHIISTVDLTNGDPGLIDLKVSGRYVYALSPGNGTTPAAVTVVDSVIGKEIQHFLVNGLGASKISQGMAIFK</sequence>
<dbReference type="eggNOG" id="ENOG502S2T1">
    <property type="taxonomic scope" value="Eukaryota"/>
</dbReference>
<comment type="caution">
    <text evidence="2">The sequence shown here is derived from an EMBL/GenBank/DDBJ whole genome shotgun (WGS) entry which is preliminary data.</text>
</comment>
<dbReference type="HOGENOM" id="CLU_037887_1_0_1"/>
<feature type="chain" id="PRO_5001892475" description="3-carboxymuconate cyclase" evidence="1">
    <location>
        <begin position="22"/>
        <end position="400"/>
    </location>
</feature>
<evidence type="ECO:0000313" key="2">
    <source>
        <dbReference type="EMBL" id="KFX42809.1"/>
    </source>
</evidence>
<keyword evidence="1" id="KW-0732">Signal</keyword>
<dbReference type="SUPFAM" id="SSF75011">
    <property type="entry name" value="3-carboxy-cis,cis-mucoante lactonizing enzyme"/>
    <property type="match status" value="1"/>
</dbReference>
<dbReference type="EMBL" id="JPOX01000040">
    <property type="protein sequence ID" value="KFX42809.1"/>
    <property type="molecule type" value="Genomic_DNA"/>
</dbReference>
<reference evidence="2" key="1">
    <citation type="journal article" date="2014" name="PLoS Genet.">
        <title>Signature Gene Expression Reveals Novel Clues to the Molecular Mechanisms of Dimorphic Transition in Penicillium marneffei.</title>
        <authorList>
            <person name="Yang E."/>
            <person name="Wang G."/>
            <person name="Cai J."/>
            <person name="Woo P.C."/>
            <person name="Lau S.K."/>
            <person name="Yuen K.-Y."/>
            <person name="Chow W.-N."/>
            <person name="Lin X."/>
        </authorList>
    </citation>
    <scope>NUCLEOTIDE SEQUENCE [LARGE SCALE GENOMIC DNA]</scope>
    <source>
        <strain evidence="2">PM1</strain>
    </source>
</reference>
<protein>
    <recommendedName>
        <fullName evidence="3">3-carboxymuconate cyclase</fullName>
    </recommendedName>
</protein>
<evidence type="ECO:0000256" key="1">
    <source>
        <dbReference type="SAM" id="SignalP"/>
    </source>
</evidence>